<evidence type="ECO:0000313" key="3">
    <source>
        <dbReference type="Proteomes" id="UP000009145"/>
    </source>
</evidence>
<sequence precursor="true">MKKVSFWHVPMLIMLPFTARAENITAPADMPEAAQFAMTTLITEYNKCMMSSRLDVAANGKDAQNHANEILQSCENHLVELQNLLDEQNVNASLSFGMIKTLRSRAARKLMAQTMNNLAAQAMAAENAKK</sequence>
<feature type="signal peptide" evidence="1">
    <location>
        <begin position="1"/>
        <end position="21"/>
    </location>
</feature>
<keyword evidence="1" id="KW-0732">Signal</keyword>
<dbReference type="PATRIC" id="fig|754477.3.peg.2620"/>
<evidence type="ECO:0000313" key="2">
    <source>
        <dbReference type="EMBL" id="AFJ03785.1"/>
    </source>
</evidence>
<protein>
    <submittedName>
        <fullName evidence="2">Uncharacterized protein</fullName>
    </submittedName>
</protein>
<dbReference type="KEGG" id="mec:Q7C_2664"/>
<organism evidence="2 3">
    <name type="scientific">Methylophaga frappieri (strain ATCC BAA-2434 / DSM 25690 / JAM7)</name>
    <dbReference type="NCBI Taxonomy" id="754477"/>
    <lineage>
        <taxon>Bacteria</taxon>
        <taxon>Pseudomonadati</taxon>
        <taxon>Pseudomonadota</taxon>
        <taxon>Gammaproteobacteria</taxon>
        <taxon>Thiotrichales</taxon>
        <taxon>Piscirickettsiaceae</taxon>
        <taxon>Methylophaga</taxon>
    </lineage>
</organism>
<feature type="chain" id="PRO_5003654070" evidence="1">
    <location>
        <begin position="22"/>
        <end position="130"/>
    </location>
</feature>
<dbReference type="RefSeq" id="WP_014705203.1">
    <property type="nucleotide sequence ID" value="NC_017856.1"/>
</dbReference>
<dbReference type="STRING" id="754477.Q7C_2664"/>
<dbReference type="HOGENOM" id="CLU_1935566_0_0_6"/>
<gene>
    <name evidence="2" type="ordered locus">Q7C_2664</name>
</gene>
<keyword evidence="3" id="KW-1185">Reference proteome</keyword>
<dbReference type="AlphaFoldDB" id="I1YLJ2"/>
<name>I1YLJ2_METFJ</name>
<reference evidence="2 3" key="1">
    <citation type="journal article" date="2012" name="J. Bacteriol.">
        <title>Complete genome sequences of Methylophaga sp. strain JAM1 and Methylophaga sp. strain JAM7.</title>
        <authorList>
            <person name="Villeneuve C."/>
            <person name="Martineau C."/>
            <person name="Mauffrey F."/>
            <person name="Villemur R."/>
        </authorList>
    </citation>
    <scope>NUCLEOTIDE SEQUENCE [LARGE SCALE GENOMIC DNA]</scope>
    <source>
        <strain evidence="2 3">JAM7</strain>
    </source>
</reference>
<dbReference type="Proteomes" id="UP000009145">
    <property type="component" value="Chromosome"/>
</dbReference>
<dbReference type="OrthoDB" id="5609399at2"/>
<evidence type="ECO:0000256" key="1">
    <source>
        <dbReference type="SAM" id="SignalP"/>
    </source>
</evidence>
<proteinExistence type="predicted"/>
<dbReference type="EMBL" id="CP003380">
    <property type="protein sequence ID" value="AFJ03785.1"/>
    <property type="molecule type" value="Genomic_DNA"/>
</dbReference>
<accession>I1YLJ2</accession>